<protein>
    <recommendedName>
        <fullName evidence="5">NlpC/P60 domain-containing protein</fullName>
    </recommendedName>
</protein>
<dbReference type="PROSITE" id="PS51935">
    <property type="entry name" value="NLPC_P60"/>
    <property type="match status" value="1"/>
</dbReference>
<comment type="caution">
    <text evidence="6">The sequence shown here is derived from an EMBL/GenBank/DDBJ whole genome shotgun (WGS) entry which is preliminary data.</text>
</comment>
<comment type="similarity">
    <text evidence="1">Belongs to the peptidase C40 family.</text>
</comment>
<gene>
    <name evidence="6" type="ORF">A5683_01325</name>
</gene>
<dbReference type="InterPro" id="IPR051794">
    <property type="entry name" value="PG_Endopeptidase_C40"/>
</dbReference>
<reference evidence="6 7" key="1">
    <citation type="submission" date="2016-06" db="EMBL/GenBank/DDBJ databases">
        <authorList>
            <person name="Kjaerup R.B."/>
            <person name="Dalgaard T.S."/>
            <person name="Juul-Madsen H.R."/>
        </authorList>
    </citation>
    <scope>NUCLEOTIDE SEQUENCE [LARGE SCALE GENOMIC DNA]</scope>
    <source>
        <strain evidence="6 7">E152</strain>
    </source>
</reference>
<evidence type="ECO:0000256" key="3">
    <source>
        <dbReference type="ARBA" id="ARBA00022801"/>
    </source>
</evidence>
<keyword evidence="2" id="KW-0645">Protease</keyword>
<dbReference type="Proteomes" id="UP000092389">
    <property type="component" value="Unassembled WGS sequence"/>
</dbReference>
<evidence type="ECO:0000256" key="4">
    <source>
        <dbReference type="ARBA" id="ARBA00022807"/>
    </source>
</evidence>
<dbReference type="GO" id="GO:0006508">
    <property type="term" value="P:proteolysis"/>
    <property type="evidence" value="ECO:0007669"/>
    <property type="project" value="UniProtKB-KW"/>
</dbReference>
<proteinExistence type="inferred from homology"/>
<feature type="domain" description="NlpC/P60" evidence="5">
    <location>
        <begin position="166"/>
        <end position="277"/>
    </location>
</feature>
<evidence type="ECO:0000259" key="5">
    <source>
        <dbReference type="PROSITE" id="PS51935"/>
    </source>
</evidence>
<dbReference type="SUPFAM" id="SSF54001">
    <property type="entry name" value="Cysteine proteinases"/>
    <property type="match status" value="1"/>
</dbReference>
<accession>A0A1A2T086</accession>
<dbReference type="InterPro" id="IPR000064">
    <property type="entry name" value="NLP_P60_dom"/>
</dbReference>
<evidence type="ECO:0000256" key="1">
    <source>
        <dbReference type="ARBA" id="ARBA00007074"/>
    </source>
</evidence>
<dbReference type="InterPro" id="IPR038765">
    <property type="entry name" value="Papain-like_cys_pep_sf"/>
</dbReference>
<evidence type="ECO:0000313" key="6">
    <source>
        <dbReference type="EMBL" id="OBH65286.1"/>
    </source>
</evidence>
<evidence type="ECO:0000256" key="2">
    <source>
        <dbReference type="ARBA" id="ARBA00022670"/>
    </source>
</evidence>
<dbReference type="OrthoDB" id="3209655at2"/>
<name>A0A1A2T086_MYCNT</name>
<dbReference type="Gene3D" id="3.90.1720.10">
    <property type="entry name" value="endopeptidase domain like (from Nostoc punctiforme)"/>
    <property type="match status" value="1"/>
</dbReference>
<evidence type="ECO:0000313" key="7">
    <source>
        <dbReference type="Proteomes" id="UP000092389"/>
    </source>
</evidence>
<keyword evidence="3" id="KW-0378">Hydrolase</keyword>
<dbReference type="PANTHER" id="PTHR47359:SF3">
    <property type="entry name" value="NLP_P60 DOMAIN-CONTAINING PROTEIN-RELATED"/>
    <property type="match status" value="1"/>
</dbReference>
<dbReference type="PANTHER" id="PTHR47359">
    <property type="entry name" value="PEPTIDOGLYCAN DL-ENDOPEPTIDASE CWLO"/>
    <property type="match status" value="1"/>
</dbReference>
<organism evidence="6 7">
    <name type="scientific">Mycobacterium mantenii</name>
    <dbReference type="NCBI Taxonomy" id="560555"/>
    <lineage>
        <taxon>Bacteria</taxon>
        <taxon>Bacillati</taxon>
        <taxon>Actinomycetota</taxon>
        <taxon>Actinomycetes</taxon>
        <taxon>Mycobacteriales</taxon>
        <taxon>Mycobacteriaceae</taxon>
        <taxon>Mycobacterium</taxon>
        <taxon>Mycobacterium avium complex (MAC)</taxon>
    </lineage>
</organism>
<dbReference type="EMBL" id="LZJU01000215">
    <property type="protein sequence ID" value="OBH65286.1"/>
    <property type="molecule type" value="Genomic_DNA"/>
</dbReference>
<dbReference type="AlphaFoldDB" id="A0A1A2T086"/>
<keyword evidence="4" id="KW-0788">Thiol protease</keyword>
<dbReference type="Pfam" id="PF00877">
    <property type="entry name" value="NLPC_P60"/>
    <property type="match status" value="1"/>
</dbReference>
<dbReference type="RefSeq" id="WP_067838314.1">
    <property type="nucleotide sequence ID" value="NZ_LZJP01000124.1"/>
</dbReference>
<dbReference type="GO" id="GO:0008234">
    <property type="term" value="F:cysteine-type peptidase activity"/>
    <property type="evidence" value="ECO:0007669"/>
    <property type="project" value="UniProtKB-KW"/>
</dbReference>
<accession>A0A1A2SME0</accession>
<sequence>MSQSEVEALSRAHQLFAGSTQPSSLIADTAHYRDVLQRAARLSSKLAHGGYQLAVNQSRQRLAAAADTDTAATDIIAGAHRERAQASDLTRSVLDVARADAATMPATPLAQREAMRRRATRLRTQRAHVLSARLRARRRHAELVALRYRLRHDRRLGLSGLRGLPNDRAALAVRAALSRLGRPYVWGATGPDQFDCSGLVQWSYAQAGIHLDRTTYQQINDGIPVPRSQVRPGDLVFPHAGHVQLAIGNNLVVEAPYSGATVRISRLGNNIAIRRPI</sequence>